<evidence type="ECO:0000256" key="3">
    <source>
        <dbReference type="ARBA" id="ARBA00022553"/>
    </source>
</evidence>
<comment type="caution">
    <text evidence="10">The sequence shown here is derived from an EMBL/GenBank/DDBJ whole genome shotgun (WGS) entry which is preliminary data.</text>
</comment>
<dbReference type="PANTHER" id="PTHR43065:SF10">
    <property type="entry name" value="PEROXIDE STRESS-ACTIVATED HISTIDINE KINASE MAK3"/>
    <property type="match status" value="1"/>
</dbReference>
<keyword evidence="5" id="KW-0547">Nucleotide-binding</keyword>
<feature type="domain" description="Histidine kinase" evidence="9">
    <location>
        <begin position="171"/>
        <end position="377"/>
    </location>
</feature>
<dbReference type="PROSITE" id="PS50109">
    <property type="entry name" value="HIS_KIN"/>
    <property type="match status" value="1"/>
</dbReference>
<evidence type="ECO:0000256" key="1">
    <source>
        <dbReference type="ARBA" id="ARBA00000085"/>
    </source>
</evidence>
<dbReference type="CDD" id="cd00075">
    <property type="entry name" value="HATPase"/>
    <property type="match status" value="1"/>
</dbReference>
<keyword evidence="6 10" id="KW-0418">Kinase</keyword>
<evidence type="ECO:0000256" key="8">
    <source>
        <dbReference type="ARBA" id="ARBA00023012"/>
    </source>
</evidence>
<gene>
    <name evidence="10" type="ORF">FZC78_08060</name>
</gene>
<dbReference type="AlphaFoldDB" id="A0A5D4NV95"/>
<evidence type="ECO:0000313" key="11">
    <source>
        <dbReference type="Proteomes" id="UP000322267"/>
    </source>
</evidence>
<evidence type="ECO:0000259" key="9">
    <source>
        <dbReference type="PROSITE" id="PS50109"/>
    </source>
</evidence>
<dbReference type="InterPro" id="IPR004358">
    <property type="entry name" value="Sig_transdc_His_kin-like_C"/>
</dbReference>
<dbReference type="Gene3D" id="3.30.565.10">
    <property type="entry name" value="Histidine kinase-like ATPase, C-terminal domain"/>
    <property type="match status" value="1"/>
</dbReference>
<dbReference type="SMART" id="SM00387">
    <property type="entry name" value="HATPase_c"/>
    <property type="match status" value="1"/>
</dbReference>
<keyword evidence="8" id="KW-0902">Two-component regulatory system</keyword>
<dbReference type="Pfam" id="PF09385">
    <property type="entry name" value="HisK_N"/>
    <property type="match status" value="1"/>
</dbReference>
<dbReference type="CDD" id="cd00082">
    <property type="entry name" value="HisKA"/>
    <property type="match status" value="1"/>
</dbReference>
<accession>A0A5D4NV95</accession>
<dbReference type="InterPro" id="IPR036890">
    <property type="entry name" value="HATPase_C_sf"/>
</dbReference>
<dbReference type="OrthoDB" id="9815750at2"/>
<name>A0A5D4NV95_9BACI</name>
<dbReference type="Pfam" id="PF00512">
    <property type="entry name" value="HisKA"/>
    <property type="match status" value="1"/>
</dbReference>
<evidence type="ECO:0000256" key="4">
    <source>
        <dbReference type="ARBA" id="ARBA00022679"/>
    </source>
</evidence>
<dbReference type="InterPro" id="IPR018984">
    <property type="entry name" value="Histidine_kinase_N"/>
</dbReference>
<evidence type="ECO:0000313" key="10">
    <source>
        <dbReference type="EMBL" id="TYS17799.1"/>
    </source>
</evidence>
<dbReference type="PANTHER" id="PTHR43065">
    <property type="entry name" value="SENSOR HISTIDINE KINASE"/>
    <property type="match status" value="1"/>
</dbReference>
<reference evidence="10 11" key="1">
    <citation type="submission" date="2019-08" db="EMBL/GenBank/DDBJ databases">
        <title>Bacillus genomes from the desert of Cuatro Cienegas, Coahuila.</title>
        <authorList>
            <person name="Olmedo-Alvarez G."/>
        </authorList>
    </citation>
    <scope>NUCLEOTIDE SEQUENCE [LARGE SCALE GENOMIC DNA]</scope>
    <source>
        <strain evidence="10 11">CH34_1T</strain>
    </source>
</reference>
<keyword evidence="7" id="KW-0067">ATP-binding</keyword>
<evidence type="ECO:0000256" key="5">
    <source>
        <dbReference type="ARBA" id="ARBA00022741"/>
    </source>
</evidence>
<dbReference type="EC" id="2.7.13.3" evidence="2"/>
<keyword evidence="3" id="KW-0597">Phosphoprotein</keyword>
<dbReference type="GO" id="GO:0000155">
    <property type="term" value="F:phosphorelay sensor kinase activity"/>
    <property type="evidence" value="ECO:0007669"/>
    <property type="project" value="InterPro"/>
</dbReference>
<evidence type="ECO:0000256" key="2">
    <source>
        <dbReference type="ARBA" id="ARBA00012438"/>
    </source>
</evidence>
<dbReference type="InterPro" id="IPR003594">
    <property type="entry name" value="HATPase_dom"/>
</dbReference>
<evidence type="ECO:0000256" key="7">
    <source>
        <dbReference type="ARBA" id="ARBA00022840"/>
    </source>
</evidence>
<dbReference type="SMART" id="SM00388">
    <property type="entry name" value="HisKA"/>
    <property type="match status" value="1"/>
</dbReference>
<dbReference type="EMBL" id="VTEI01000003">
    <property type="protein sequence ID" value="TYS17799.1"/>
    <property type="molecule type" value="Genomic_DNA"/>
</dbReference>
<dbReference type="InterPro" id="IPR036097">
    <property type="entry name" value="HisK_dim/P_sf"/>
</dbReference>
<organism evidence="10 11">
    <name type="scientific">Rossellomorea vietnamensis</name>
    <dbReference type="NCBI Taxonomy" id="218284"/>
    <lineage>
        <taxon>Bacteria</taxon>
        <taxon>Bacillati</taxon>
        <taxon>Bacillota</taxon>
        <taxon>Bacilli</taxon>
        <taxon>Bacillales</taxon>
        <taxon>Bacillaceae</taxon>
        <taxon>Rossellomorea</taxon>
    </lineage>
</organism>
<proteinExistence type="predicted"/>
<dbReference type="InterPro" id="IPR005467">
    <property type="entry name" value="His_kinase_dom"/>
</dbReference>
<dbReference type="Proteomes" id="UP000322267">
    <property type="component" value="Unassembled WGS sequence"/>
</dbReference>
<dbReference type="Pfam" id="PF02518">
    <property type="entry name" value="HATPase_c"/>
    <property type="match status" value="1"/>
</dbReference>
<sequence length="386" mass="44337">MIGKGVAHVTRTAEVLALFLEENFQEFLQTWREKVVISDSDKFKEEVVNNGVRMYGLVKRAISRPLSEEEIKLLARKVASERVESGVNISEFVYNVNVGRSEIIKWVSTSGIKIEELHPYFEEINRVFDRFSYFAVKFYSEIKDGQLKEKELYIDQTHKERLTILGQMSSSFVHEFRNPLTSIIGFTKLLKSDYPELPYLDVMSHELDQLNYRISQFLHVSRKEIIESKKEKFLVFTMLSELIEFLYPSLVDGDVQVKSHLDSQVYIQGNKEELRQVFLNLFMNSIDALQQVKGDRKITISCTFENDEILIKISNNGPEISEEALDAIFEPFYTTKDLGTGIGLYICRKLVEKHEGSISCTSSAEETAFTVVIPAAKEELGASLLY</sequence>
<dbReference type="Gene3D" id="1.10.490.70">
    <property type="entry name" value="Histidine kinase N-terminal domain"/>
    <property type="match status" value="1"/>
</dbReference>
<dbReference type="SUPFAM" id="SSF55874">
    <property type="entry name" value="ATPase domain of HSP90 chaperone/DNA topoisomerase II/histidine kinase"/>
    <property type="match status" value="1"/>
</dbReference>
<dbReference type="GO" id="GO:0005524">
    <property type="term" value="F:ATP binding"/>
    <property type="evidence" value="ECO:0007669"/>
    <property type="project" value="UniProtKB-KW"/>
</dbReference>
<dbReference type="Gene3D" id="1.10.287.130">
    <property type="match status" value="1"/>
</dbReference>
<dbReference type="PRINTS" id="PR00344">
    <property type="entry name" value="BCTRLSENSOR"/>
</dbReference>
<dbReference type="SUPFAM" id="SSF47384">
    <property type="entry name" value="Homodimeric domain of signal transducing histidine kinase"/>
    <property type="match status" value="1"/>
</dbReference>
<comment type="catalytic activity">
    <reaction evidence="1">
        <text>ATP + protein L-histidine = ADP + protein N-phospho-L-histidine.</text>
        <dbReference type="EC" id="2.7.13.3"/>
    </reaction>
</comment>
<dbReference type="InterPro" id="IPR003661">
    <property type="entry name" value="HisK_dim/P_dom"/>
</dbReference>
<keyword evidence="4" id="KW-0808">Transferase</keyword>
<protein>
    <recommendedName>
        <fullName evidence="2">histidine kinase</fullName>
        <ecNumber evidence="2">2.7.13.3</ecNumber>
    </recommendedName>
</protein>
<evidence type="ECO:0000256" key="6">
    <source>
        <dbReference type="ARBA" id="ARBA00022777"/>
    </source>
</evidence>